<organism evidence="2 3">
    <name type="scientific">Rubroshorea leprosula</name>
    <dbReference type="NCBI Taxonomy" id="152421"/>
    <lineage>
        <taxon>Eukaryota</taxon>
        <taxon>Viridiplantae</taxon>
        <taxon>Streptophyta</taxon>
        <taxon>Embryophyta</taxon>
        <taxon>Tracheophyta</taxon>
        <taxon>Spermatophyta</taxon>
        <taxon>Magnoliopsida</taxon>
        <taxon>eudicotyledons</taxon>
        <taxon>Gunneridae</taxon>
        <taxon>Pentapetalae</taxon>
        <taxon>rosids</taxon>
        <taxon>malvids</taxon>
        <taxon>Malvales</taxon>
        <taxon>Dipterocarpaceae</taxon>
        <taxon>Rubroshorea</taxon>
    </lineage>
</organism>
<evidence type="ECO:0000313" key="3">
    <source>
        <dbReference type="Proteomes" id="UP001054252"/>
    </source>
</evidence>
<comment type="caution">
    <text evidence="2">The sequence shown here is derived from an EMBL/GenBank/DDBJ whole genome shotgun (WGS) entry which is preliminary data.</text>
</comment>
<evidence type="ECO:0000313" key="2">
    <source>
        <dbReference type="EMBL" id="GKU99974.1"/>
    </source>
</evidence>
<gene>
    <name evidence="2" type="ORF">SLEP1_g12745</name>
</gene>
<accession>A0AAV5INA3</accession>
<protein>
    <recommendedName>
        <fullName evidence="4">BZIP domain-containing protein</fullName>
    </recommendedName>
</protein>
<feature type="compositionally biased region" description="Basic and acidic residues" evidence="1">
    <location>
        <begin position="120"/>
        <end position="136"/>
    </location>
</feature>
<sequence>MENNGDSRNRGFQPGLCREDHSMKNNGYSTGNEDYPQAEDQSMGTNGYSTGNEDIFQRLSRVSEWPPSEEFYAEQMTDGAEMLDLEGILASIDSAVSDQGSLGGARRNDDLNSHGRSRKRETDKAYRQRSKATKERIQKERDDFAAENGQLKRQIEVLKCEIQEKDELMKSTLEKHGNDIKEKERQVEILQSKLDKVELEKMVMKAEVGRVSAEVGRVEAEKELLQMKLAMANQISQTQSSETHRGRHLQEI</sequence>
<feature type="compositionally biased region" description="Polar residues" evidence="1">
    <location>
        <begin position="39"/>
        <end position="52"/>
    </location>
</feature>
<dbReference type="EMBL" id="BPVZ01000015">
    <property type="protein sequence ID" value="GKU99974.1"/>
    <property type="molecule type" value="Genomic_DNA"/>
</dbReference>
<keyword evidence="3" id="KW-1185">Reference proteome</keyword>
<name>A0AAV5INA3_9ROSI</name>
<dbReference type="AlphaFoldDB" id="A0AAV5INA3"/>
<proteinExistence type="predicted"/>
<evidence type="ECO:0008006" key="4">
    <source>
        <dbReference type="Google" id="ProtNLM"/>
    </source>
</evidence>
<evidence type="ECO:0000256" key="1">
    <source>
        <dbReference type="SAM" id="MobiDB-lite"/>
    </source>
</evidence>
<feature type="region of interest" description="Disordered" evidence="1">
    <location>
        <begin position="1"/>
        <end position="52"/>
    </location>
</feature>
<feature type="region of interest" description="Disordered" evidence="1">
    <location>
        <begin position="98"/>
        <end position="136"/>
    </location>
</feature>
<dbReference type="Proteomes" id="UP001054252">
    <property type="component" value="Unassembled WGS sequence"/>
</dbReference>
<reference evidence="2 3" key="1">
    <citation type="journal article" date="2021" name="Commun. Biol.">
        <title>The genome of Shorea leprosula (Dipterocarpaceae) highlights the ecological relevance of drought in aseasonal tropical rainforests.</title>
        <authorList>
            <person name="Ng K.K.S."/>
            <person name="Kobayashi M.J."/>
            <person name="Fawcett J.A."/>
            <person name="Hatakeyama M."/>
            <person name="Paape T."/>
            <person name="Ng C.H."/>
            <person name="Ang C.C."/>
            <person name="Tnah L.H."/>
            <person name="Lee C.T."/>
            <person name="Nishiyama T."/>
            <person name="Sese J."/>
            <person name="O'Brien M.J."/>
            <person name="Copetti D."/>
            <person name="Mohd Noor M.I."/>
            <person name="Ong R.C."/>
            <person name="Putra M."/>
            <person name="Sireger I.Z."/>
            <person name="Indrioko S."/>
            <person name="Kosugi Y."/>
            <person name="Izuno A."/>
            <person name="Isagi Y."/>
            <person name="Lee S.L."/>
            <person name="Shimizu K.K."/>
        </authorList>
    </citation>
    <scope>NUCLEOTIDE SEQUENCE [LARGE SCALE GENOMIC DNA]</scope>
    <source>
        <strain evidence="2">214</strain>
    </source>
</reference>